<evidence type="ECO:0000313" key="2">
    <source>
        <dbReference type="EMBL" id="MDB7908660.1"/>
    </source>
</evidence>
<feature type="transmembrane region" description="Helical" evidence="1">
    <location>
        <begin position="24"/>
        <end position="44"/>
    </location>
</feature>
<comment type="caution">
    <text evidence="2">The sequence shown here is derived from an EMBL/GenBank/DDBJ whole genome shotgun (WGS) entry which is preliminary data.</text>
</comment>
<gene>
    <name evidence="2" type="ORF">PND83_21995</name>
</gene>
<keyword evidence="1" id="KW-0812">Transmembrane</keyword>
<dbReference type="Proteomes" id="UP001211006">
    <property type="component" value="Unassembled WGS sequence"/>
</dbReference>
<keyword evidence="1" id="KW-1133">Transmembrane helix</keyword>
<dbReference type="AlphaFoldDB" id="A0AAW6C8X8"/>
<dbReference type="EMBL" id="JAQLWO010000039">
    <property type="protein sequence ID" value="MDB7908660.1"/>
    <property type="molecule type" value="Genomic_DNA"/>
</dbReference>
<dbReference type="RefSeq" id="WP_130849642.1">
    <property type="nucleotide sequence ID" value="NZ_CAXUMB010000014.1"/>
</dbReference>
<name>A0AAW6C8X8_FLAPL</name>
<evidence type="ECO:0000256" key="1">
    <source>
        <dbReference type="SAM" id="Phobius"/>
    </source>
</evidence>
<sequence length="78" mass="8890">MSIVLIIFWFDVLAAFICAATERFFLCGVNVVLAVLLAFMAMVYEGRLLNRVKKLEEEVALLRRGTIICEHLSQINDK</sequence>
<protein>
    <submittedName>
        <fullName evidence="2">Uncharacterized protein</fullName>
    </submittedName>
</protein>
<organism evidence="2 3">
    <name type="scientific">Flavonifractor plautii</name>
    <name type="common">Fusobacterium plautii</name>
    <dbReference type="NCBI Taxonomy" id="292800"/>
    <lineage>
        <taxon>Bacteria</taxon>
        <taxon>Bacillati</taxon>
        <taxon>Bacillota</taxon>
        <taxon>Clostridia</taxon>
        <taxon>Eubacteriales</taxon>
        <taxon>Oscillospiraceae</taxon>
        <taxon>Flavonifractor</taxon>
    </lineage>
</organism>
<keyword evidence="1" id="KW-0472">Membrane</keyword>
<evidence type="ECO:0000313" key="3">
    <source>
        <dbReference type="Proteomes" id="UP001211006"/>
    </source>
</evidence>
<proteinExistence type="predicted"/>
<accession>A0AAW6C8X8</accession>
<reference evidence="2" key="1">
    <citation type="submission" date="2023-01" db="EMBL/GenBank/DDBJ databases">
        <title>Human gut microbiome strain richness.</title>
        <authorList>
            <person name="Chen-Liaw A."/>
        </authorList>
    </citation>
    <scope>NUCLEOTIDE SEQUENCE</scope>
    <source>
        <strain evidence="2">2225st1_A6_2225SCRN_200828</strain>
    </source>
</reference>